<keyword evidence="7" id="KW-1185">Reference proteome</keyword>
<evidence type="ECO:0000259" key="5">
    <source>
        <dbReference type="PROSITE" id="PS50173"/>
    </source>
</evidence>
<dbReference type="AlphaFoldDB" id="A0AAE3KGS8"/>
<dbReference type="Gene3D" id="3.40.1170.60">
    <property type="match status" value="1"/>
</dbReference>
<evidence type="ECO:0000256" key="3">
    <source>
        <dbReference type="ARBA" id="ARBA00025589"/>
    </source>
</evidence>
<dbReference type="Proteomes" id="UP001206128">
    <property type="component" value="Unassembled WGS sequence"/>
</dbReference>
<dbReference type="SUPFAM" id="SSF56672">
    <property type="entry name" value="DNA/RNA polymerases"/>
    <property type="match status" value="1"/>
</dbReference>
<comment type="function">
    <text evidence="3">Poorly processive, error-prone DNA polymerase involved in untargeted mutagenesis. Copies undamaged DNA at stalled replication forks, which arise in vivo from mismatched or misaligned primer ends. These misaligned primers can be extended by PolIV. Exhibits no 3'-5' exonuclease (proofreading) activity. May be involved in translesional synthesis, in conjunction with the beta clamp from PolIII.</text>
</comment>
<evidence type="ECO:0000256" key="4">
    <source>
        <dbReference type="SAM" id="MobiDB-lite"/>
    </source>
</evidence>
<comment type="caution">
    <text evidence="6">The sequence shown here is derived from an EMBL/GenBank/DDBJ whole genome shotgun (WGS) entry which is preliminary data.</text>
</comment>
<evidence type="ECO:0000256" key="1">
    <source>
        <dbReference type="ARBA" id="ARBA00010945"/>
    </source>
</evidence>
<organism evidence="6 7">
    <name type="scientific">Goodfellowiella coeruleoviolacea</name>
    <dbReference type="NCBI Taxonomy" id="334858"/>
    <lineage>
        <taxon>Bacteria</taxon>
        <taxon>Bacillati</taxon>
        <taxon>Actinomycetota</taxon>
        <taxon>Actinomycetes</taxon>
        <taxon>Pseudonocardiales</taxon>
        <taxon>Pseudonocardiaceae</taxon>
        <taxon>Goodfellowiella</taxon>
    </lineage>
</organism>
<keyword evidence="2" id="KW-0227">DNA damage</keyword>
<dbReference type="RefSeq" id="WP_253770805.1">
    <property type="nucleotide sequence ID" value="NZ_JAMTCK010000005.1"/>
</dbReference>
<feature type="region of interest" description="Disordered" evidence="4">
    <location>
        <begin position="196"/>
        <end position="221"/>
    </location>
</feature>
<dbReference type="InterPro" id="IPR043128">
    <property type="entry name" value="Rev_trsase/Diguanyl_cyclase"/>
</dbReference>
<evidence type="ECO:0000313" key="7">
    <source>
        <dbReference type="Proteomes" id="UP001206128"/>
    </source>
</evidence>
<comment type="similarity">
    <text evidence="1">Belongs to the DNA polymerase type-Y family.</text>
</comment>
<proteinExistence type="inferred from homology"/>
<feature type="compositionally biased region" description="Pro residues" evidence="4">
    <location>
        <begin position="481"/>
        <end position="492"/>
    </location>
</feature>
<evidence type="ECO:0000256" key="2">
    <source>
        <dbReference type="ARBA" id="ARBA00022763"/>
    </source>
</evidence>
<accession>A0AAE3KGS8</accession>
<dbReference type="EMBL" id="JAMTCK010000005">
    <property type="protein sequence ID" value="MCP2165724.1"/>
    <property type="molecule type" value="Genomic_DNA"/>
</dbReference>
<dbReference type="InterPro" id="IPR043502">
    <property type="entry name" value="DNA/RNA_pol_sf"/>
</dbReference>
<reference evidence="6" key="1">
    <citation type="submission" date="2022-06" db="EMBL/GenBank/DDBJ databases">
        <title>Genomic Encyclopedia of Archaeal and Bacterial Type Strains, Phase II (KMG-II): from individual species to whole genera.</title>
        <authorList>
            <person name="Goeker M."/>
        </authorList>
    </citation>
    <scope>NUCLEOTIDE SEQUENCE</scope>
    <source>
        <strain evidence="6">DSM 43935</strain>
    </source>
</reference>
<gene>
    <name evidence="6" type="ORF">LX83_002582</name>
</gene>
<dbReference type="InterPro" id="IPR001126">
    <property type="entry name" value="UmuC"/>
</dbReference>
<evidence type="ECO:0000313" key="6">
    <source>
        <dbReference type="EMBL" id="MCP2165724.1"/>
    </source>
</evidence>
<feature type="compositionally biased region" description="Gly residues" evidence="4">
    <location>
        <begin position="197"/>
        <end position="221"/>
    </location>
</feature>
<dbReference type="GO" id="GO:0006281">
    <property type="term" value="P:DNA repair"/>
    <property type="evidence" value="ECO:0007669"/>
    <property type="project" value="InterPro"/>
</dbReference>
<dbReference type="PROSITE" id="PS50173">
    <property type="entry name" value="UMUC"/>
    <property type="match status" value="1"/>
</dbReference>
<name>A0AAE3KGS8_9PSEU</name>
<dbReference type="PANTHER" id="PTHR35369:SF2">
    <property type="entry name" value="BLR3025 PROTEIN"/>
    <property type="match status" value="1"/>
</dbReference>
<dbReference type="PANTHER" id="PTHR35369">
    <property type="entry name" value="BLR3025 PROTEIN-RELATED"/>
    <property type="match status" value="1"/>
</dbReference>
<feature type="domain" description="UmuC" evidence="5">
    <location>
        <begin position="37"/>
        <end position="161"/>
    </location>
</feature>
<feature type="region of interest" description="Disordered" evidence="4">
    <location>
        <begin position="461"/>
        <end position="492"/>
    </location>
</feature>
<protein>
    <submittedName>
        <fullName evidence="6">Protein ImuB</fullName>
    </submittedName>
</protein>
<sequence length="596" mass="62610">MDTGHRRRVATPVRTLVVWCPDWPVVAASAVAGLPPHKPAAVVAANRVVACSAVARAEGVRRGARRRDAQARCPELVVFEDDQARDARLFEPVASAVEELAPGIEVVRPGVVAVPAQGPASYFGGEEAAAERLIDHVAAVAGVECQVGVADGLYAATLAARRGLVVPAGGSPAFLADLDIGELDLPGGEYVSDGALPGAGGGAGRGPGGGPVGGSGRGSGRGSRAELVDLLRRLGLRTLGAFARVPERDVASRFGGPAVMAHRLARGLEERPPARRRVPPELAVAEELDPPVDRVDAAAFAARALADRLYTGLVHRGLACTRLGIQATTERGEELTRVWRCAEPLTPQGIADRVRWQLDGWLRGSSVPRRTGNTTRNAVVKPRPSAGISFLRLVPEEVVDASALQLGLWHGEGQEQGEATERAGRALVRVQGLLGPDGVLTATLGGGRGPADQVRLVPWGDGGADEAADAARRGPGSAAVPPWPGRLPPPSPATVLTEPVRARVLDAVGTELGVTGRHQLTGVPRWVELGSAPGRPVLGWAGPWPVVERWWDPDTSRRRARLQVVLDDGQRDGQQVQIAVLLAREGQRWVVEGVYD</sequence>
<dbReference type="InterPro" id="IPR050356">
    <property type="entry name" value="SulA_CellDiv_inhibitor"/>
</dbReference>
<dbReference type="Gene3D" id="3.30.70.270">
    <property type="match status" value="1"/>
</dbReference>
<dbReference type="Pfam" id="PF00817">
    <property type="entry name" value="IMS"/>
    <property type="match status" value="1"/>
</dbReference>